<proteinExistence type="predicted"/>
<dbReference type="Proteomes" id="UP000187455">
    <property type="component" value="Unassembled WGS sequence"/>
</dbReference>
<dbReference type="EMBL" id="LSSL01000742">
    <property type="protein sequence ID" value="OLY83806.1"/>
    <property type="molecule type" value="Genomic_DNA"/>
</dbReference>
<gene>
    <name evidence="1" type="ORF">AYI68_g2045</name>
</gene>
<evidence type="ECO:0000313" key="1">
    <source>
        <dbReference type="EMBL" id="OLY83806.1"/>
    </source>
</evidence>
<accession>A0A1R0H3U4</accession>
<sequence length="81" mass="9584">MVFQPITHPSPSKRYEENFFSRDDCIFSKKNVHLLIWAPLPIRTYETSLMGTSLLPLLRLLWVPPSGGKQMERWNKDVDFY</sequence>
<protein>
    <submittedName>
        <fullName evidence="1">Uncharacterized protein</fullName>
    </submittedName>
</protein>
<name>A0A1R0H3U4_9FUNG</name>
<organism evidence="1 2">
    <name type="scientific">Smittium mucronatum</name>
    <dbReference type="NCBI Taxonomy" id="133383"/>
    <lineage>
        <taxon>Eukaryota</taxon>
        <taxon>Fungi</taxon>
        <taxon>Fungi incertae sedis</taxon>
        <taxon>Zoopagomycota</taxon>
        <taxon>Kickxellomycotina</taxon>
        <taxon>Harpellomycetes</taxon>
        <taxon>Harpellales</taxon>
        <taxon>Legeriomycetaceae</taxon>
        <taxon>Smittium</taxon>
    </lineage>
</organism>
<comment type="caution">
    <text evidence="1">The sequence shown here is derived from an EMBL/GenBank/DDBJ whole genome shotgun (WGS) entry which is preliminary data.</text>
</comment>
<keyword evidence="2" id="KW-1185">Reference proteome</keyword>
<reference evidence="1 2" key="1">
    <citation type="journal article" date="2016" name="Mol. Biol. Evol.">
        <title>Genome-Wide Survey of Gut Fungi (Harpellales) Reveals the First Horizontally Transferred Ubiquitin Gene from a Mosquito Host.</title>
        <authorList>
            <person name="Wang Y."/>
            <person name="White M.M."/>
            <person name="Kvist S."/>
            <person name="Moncalvo J.M."/>
        </authorList>
    </citation>
    <scope>NUCLEOTIDE SEQUENCE [LARGE SCALE GENOMIC DNA]</scope>
    <source>
        <strain evidence="1 2">ALG-7-W6</strain>
    </source>
</reference>
<evidence type="ECO:0000313" key="2">
    <source>
        <dbReference type="Proteomes" id="UP000187455"/>
    </source>
</evidence>
<dbReference type="AlphaFoldDB" id="A0A1R0H3U4"/>